<gene>
    <name evidence="6" type="ORF">L207DRAFT_631041</name>
</gene>
<evidence type="ECO:0000256" key="1">
    <source>
        <dbReference type="ARBA" id="ARBA00004123"/>
    </source>
</evidence>
<dbReference type="Proteomes" id="UP000235786">
    <property type="component" value="Unassembled WGS sequence"/>
</dbReference>
<dbReference type="STRING" id="1149755.A0A2J6S1Y5"/>
<evidence type="ECO:0000256" key="4">
    <source>
        <dbReference type="SAM" id="MobiDB-lite"/>
    </source>
</evidence>
<dbReference type="EMBL" id="KZ613941">
    <property type="protein sequence ID" value="PMD44776.1"/>
    <property type="molecule type" value="Genomic_DNA"/>
</dbReference>
<feature type="compositionally biased region" description="Polar residues" evidence="4">
    <location>
        <begin position="639"/>
        <end position="648"/>
    </location>
</feature>
<feature type="compositionally biased region" description="Basic and acidic residues" evidence="4">
    <location>
        <begin position="875"/>
        <end position="896"/>
    </location>
</feature>
<dbReference type="GO" id="GO:0005634">
    <property type="term" value="C:nucleus"/>
    <property type="evidence" value="ECO:0007669"/>
    <property type="project" value="UniProtKB-SubCell"/>
</dbReference>
<evidence type="ECO:0000256" key="2">
    <source>
        <dbReference type="ARBA" id="ARBA00022763"/>
    </source>
</evidence>
<feature type="region of interest" description="Disordered" evidence="4">
    <location>
        <begin position="567"/>
        <end position="734"/>
    </location>
</feature>
<evidence type="ECO:0000313" key="7">
    <source>
        <dbReference type="Proteomes" id="UP000235786"/>
    </source>
</evidence>
<evidence type="ECO:0000259" key="5">
    <source>
        <dbReference type="Pfam" id="PF08573"/>
    </source>
</evidence>
<keyword evidence="7" id="KW-1185">Reference proteome</keyword>
<feature type="compositionally biased region" description="Polar residues" evidence="4">
    <location>
        <begin position="700"/>
        <end position="715"/>
    </location>
</feature>
<accession>A0A2J6S1Y5</accession>
<organism evidence="6 7">
    <name type="scientific">Hyaloscypha variabilis (strain UAMH 11265 / GT02V1 / F)</name>
    <name type="common">Meliniomyces variabilis</name>
    <dbReference type="NCBI Taxonomy" id="1149755"/>
    <lineage>
        <taxon>Eukaryota</taxon>
        <taxon>Fungi</taxon>
        <taxon>Dikarya</taxon>
        <taxon>Ascomycota</taxon>
        <taxon>Pezizomycotina</taxon>
        <taxon>Leotiomycetes</taxon>
        <taxon>Helotiales</taxon>
        <taxon>Hyaloscyphaceae</taxon>
        <taxon>Hyaloscypha</taxon>
        <taxon>Hyaloscypha variabilis</taxon>
    </lineage>
</organism>
<reference evidence="6 7" key="1">
    <citation type="submission" date="2016-04" db="EMBL/GenBank/DDBJ databases">
        <title>A degradative enzymes factory behind the ericoid mycorrhizal symbiosis.</title>
        <authorList>
            <consortium name="DOE Joint Genome Institute"/>
            <person name="Martino E."/>
            <person name="Morin E."/>
            <person name="Grelet G."/>
            <person name="Kuo A."/>
            <person name="Kohler A."/>
            <person name="Daghino S."/>
            <person name="Barry K."/>
            <person name="Choi C."/>
            <person name="Cichocki N."/>
            <person name="Clum A."/>
            <person name="Copeland A."/>
            <person name="Hainaut M."/>
            <person name="Haridas S."/>
            <person name="Labutti K."/>
            <person name="Lindquist E."/>
            <person name="Lipzen A."/>
            <person name="Khouja H.-R."/>
            <person name="Murat C."/>
            <person name="Ohm R."/>
            <person name="Olson A."/>
            <person name="Spatafora J."/>
            <person name="Veneault-Fourrey C."/>
            <person name="Henrissat B."/>
            <person name="Grigoriev I."/>
            <person name="Martin F."/>
            <person name="Perotto S."/>
        </authorList>
    </citation>
    <scope>NUCLEOTIDE SEQUENCE [LARGE SCALE GENOMIC DNA]</scope>
    <source>
        <strain evidence="6 7">F</strain>
    </source>
</reference>
<comment type="subcellular location">
    <subcellularLocation>
        <location evidence="1">Nucleus</location>
    </subcellularLocation>
</comment>
<dbReference type="Pfam" id="PF08573">
    <property type="entry name" value="SAE2"/>
    <property type="match status" value="1"/>
</dbReference>
<proteinExistence type="predicted"/>
<name>A0A2J6S1Y5_HYAVF</name>
<evidence type="ECO:0000256" key="3">
    <source>
        <dbReference type="ARBA" id="ARBA00023242"/>
    </source>
</evidence>
<feature type="compositionally biased region" description="Polar residues" evidence="4">
    <location>
        <begin position="112"/>
        <end position="122"/>
    </location>
</feature>
<feature type="domain" description="DNA endonuclease activator Ctp1 C-terminal" evidence="5">
    <location>
        <begin position="761"/>
        <end position="876"/>
    </location>
</feature>
<keyword evidence="3" id="KW-0539">Nucleus</keyword>
<feature type="region of interest" description="Disordered" evidence="4">
    <location>
        <begin position="861"/>
        <end position="896"/>
    </location>
</feature>
<dbReference type="AlphaFoldDB" id="A0A2J6S1Y5"/>
<keyword evidence="2" id="KW-0227">DNA damage</keyword>
<dbReference type="InterPro" id="IPR013882">
    <property type="entry name" value="Ctp1_C"/>
</dbReference>
<feature type="region of interest" description="Disordered" evidence="4">
    <location>
        <begin position="94"/>
        <end position="138"/>
    </location>
</feature>
<feature type="compositionally biased region" description="Polar residues" evidence="4">
    <location>
        <begin position="657"/>
        <end position="674"/>
    </location>
</feature>
<sequence length="911" mass="102696">MESWKNGRRDLFDQLTKACDRIGQDLAAEFESLNVVQISQEELQSLRETSDRVDRLVERNAYLSDELGKWKEAAARVAGLETENRRLAEELAQSFKQQQQQVSGTPKPRFQAGTSSKSTTPAPSDPKSSAPGMDGDPLKTMVTKEQHQALIIKYNKLHDNHKIQHEVRETIEDALRVERERVKKWMAWEKTQNETTRKKDEKIQRLREEIQRLRTQSIGERALSLVPSLRPDGEHADEFEREVTPRVVQVPMSSPPKAHEVAAASTAREGVEGAPDIVALSDRRNLPAPEELNLPAHRITADMQVDDTDFEPIEAQNTSSTEGSDPLSPSNRVSLEQVSVNGHIAQSSSSPVIVEARHIKKRRSPHDSQEIKTEVKVEIISSSPIGLARLQYLDPNESLDLDDIGEKVDTPRKQRRVVELTRHNSRSVSLSPLASKLRIRRQSQSHYNPTEKEESGNAYQETSMRRRPSILQPRSTNRQILPRTSEDRAPKRRRIASDEAVGELVEDGEIEAAAAKPRKQITVANELLDGLLAKPSPPKRILSPRLVRPADQQLLSVKNPTAYGLARELQHPRQDRYDQTVNFTPARLKEYFPSSSRRRGRESAESSRPSSNGSSHGGSAEPTLPSSRTSLRESAGPSRPTSKGTSRGSAEPMRPTSKGTSRGSVQTSPVQTTYLPPKRVLPSDYIDASPRTPAADSRPTARQTAGSGKTVTSSLRRAHNDNAPGWDIGPDQEPLRARPVSKLKLTDFKVNPNYNQGYNYAFSEVVRGQNARQQCLQGCTKPECCGSKFRTLVEMEREGRGRPTLSQEEADDMLLDEYLGDNAYKIRNMSKQQKEELIIQAKTRDMANKYGRHRHAYERRTSPPGFWRADFPTTQEDREDHEKARELERSAVEERYKEAMRPNGRFLFRDE</sequence>
<evidence type="ECO:0000313" key="6">
    <source>
        <dbReference type="EMBL" id="PMD44776.1"/>
    </source>
</evidence>
<protein>
    <submittedName>
        <fullName evidence="6">SAE2-domain-containing protein</fullName>
    </submittedName>
</protein>
<feature type="compositionally biased region" description="Basic and acidic residues" evidence="4">
    <location>
        <begin position="568"/>
        <end position="578"/>
    </location>
</feature>
<feature type="compositionally biased region" description="Low complexity" evidence="4">
    <location>
        <begin position="606"/>
        <end position="620"/>
    </location>
</feature>
<dbReference type="GO" id="GO:0006281">
    <property type="term" value="P:DNA repair"/>
    <property type="evidence" value="ECO:0007669"/>
    <property type="project" value="InterPro"/>
</dbReference>
<dbReference type="OrthoDB" id="5801062at2759"/>
<feature type="region of interest" description="Disordered" evidence="4">
    <location>
        <begin position="438"/>
        <end position="495"/>
    </location>
</feature>